<evidence type="ECO:0000256" key="4">
    <source>
        <dbReference type="ARBA" id="ARBA00023136"/>
    </source>
</evidence>
<dbReference type="AlphaFoldDB" id="A0A8H8T142"/>
<keyword evidence="4 6" id="KW-0472">Membrane</keyword>
<keyword evidence="3 6" id="KW-1133">Transmembrane helix</keyword>
<evidence type="ECO:0000313" key="7">
    <source>
        <dbReference type="EMBL" id="QRW26051.1"/>
    </source>
</evidence>
<evidence type="ECO:0000256" key="6">
    <source>
        <dbReference type="SAM" id="Phobius"/>
    </source>
</evidence>
<dbReference type="Proteomes" id="UP000650533">
    <property type="component" value="Chromosome 14"/>
</dbReference>
<dbReference type="InterPro" id="IPR007941">
    <property type="entry name" value="DUF726"/>
</dbReference>
<feature type="compositionally biased region" description="Basic and acidic residues" evidence="5">
    <location>
        <begin position="244"/>
        <end position="261"/>
    </location>
</feature>
<organism evidence="7 8">
    <name type="scientific">Rhizoctonia solani</name>
    <dbReference type="NCBI Taxonomy" id="456999"/>
    <lineage>
        <taxon>Eukaryota</taxon>
        <taxon>Fungi</taxon>
        <taxon>Dikarya</taxon>
        <taxon>Basidiomycota</taxon>
        <taxon>Agaricomycotina</taxon>
        <taxon>Agaricomycetes</taxon>
        <taxon>Cantharellales</taxon>
        <taxon>Ceratobasidiaceae</taxon>
        <taxon>Rhizoctonia</taxon>
    </lineage>
</organism>
<proteinExistence type="predicted"/>
<comment type="subcellular location">
    <subcellularLocation>
        <location evidence="1">Membrane</location>
        <topology evidence="1">Multi-pass membrane protein</topology>
    </subcellularLocation>
</comment>
<sequence length="420" mass="45515">MSKLQTKDSTPDDLRVPAQGSSEELGDVVDWWQQGGRIWLQDVCAHHYVRSTYSNYSQPKSQGRSKQTLTTTKSSETVARAFGYTAASRAFLAQTLELLSIPMKVLLEVEKDLGRDLFEELKEAEMKEKSEAARKEQENGWGGKWGRWAATGGGVILGGVAIGLTGGLAAPALLPLLPFLSASTAPIVLGSLFGVAGGGLAGNRVRKRWGGVERFEFEQIAGGHHESVAHESVSYTVYQHKGHNPKEREATTEDKADERGAKSALPSLVATICVPGLLSAPRMKDYTHTKTLSRLHWLTYSGCVCAQAFARCWQGGSRSNSFNAVMTAVSLPLAIYSTTGLALDNDWIRACDKAKKAGNLLSEVLKEKVQGERPITMIGSSLGALALFKALTVLADSEELKEPLIDSVFFHFVATSRFAP</sequence>
<evidence type="ECO:0000256" key="3">
    <source>
        <dbReference type="ARBA" id="ARBA00022989"/>
    </source>
</evidence>
<protein>
    <submittedName>
        <fullName evidence="7">Membrane protein</fullName>
    </submittedName>
</protein>
<keyword evidence="2 6" id="KW-0812">Transmembrane</keyword>
<dbReference type="PANTHER" id="PTHR17920:SF23">
    <property type="entry name" value="DUF726-DOMAIN-CONTAINING PROTEIN"/>
    <property type="match status" value="1"/>
</dbReference>
<dbReference type="Pfam" id="PF05277">
    <property type="entry name" value="DUF726"/>
    <property type="match status" value="2"/>
</dbReference>
<evidence type="ECO:0000256" key="1">
    <source>
        <dbReference type="ARBA" id="ARBA00004141"/>
    </source>
</evidence>
<name>A0A8H8T142_9AGAM</name>
<dbReference type="EMBL" id="CP059671">
    <property type="protein sequence ID" value="QRW26051.1"/>
    <property type="molecule type" value="Genomic_DNA"/>
</dbReference>
<gene>
    <name evidence="7" type="ORF">RhiXN_11128</name>
</gene>
<dbReference type="KEGG" id="rsx:RhiXN_11128"/>
<feature type="compositionally biased region" description="Basic and acidic residues" evidence="5">
    <location>
        <begin position="1"/>
        <end position="15"/>
    </location>
</feature>
<dbReference type="GO" id="GO:0016020">
    <property type="term" value="C:membrane"/>
    <property type="evidence" value="ECO:0007669"/>
    <property type="project" value="UniProtKB-SubCell"/>
</dbReference>
<evidence type="ECO:0000313" key="8">
    <source>
        <dbReference type="Proteomes" id="UP000650533"/>
    </source>
</evidence>
<evidence type="ECO:0000256" key="2">
    <source>
        <dbReference type="ARBA" id="ARBA00022692"/>
    </source>
</evidence>
<dbReference type="RefSeq" id="XP_043186288.1">
    <property type="nucleotide sequence ID" value="XM_043330943.1"/>
</dbReference>
<feature type="region of interest" description="Disordered" evidence="5">
    <location>
        <begin position="1"/>
        <end position="21"/>
    </location>
</feature>
<accession>A0A8H8T142</accession>
<dbReference type="PANTHER" id="PTHR17920">
    <property type="entry name" value="TRANSMEMBRANE AND COILED-COIL DOMAIN-CONTAINING PROTEIN 4 TMCO4"/>
    <property type="match status" value="1"/>
</dbReference>
<feature type="region of interest" description="Disordered" evidence="5">
    <location>
        <begin position="239"/>
        <end position="261"/>
    </location>
</feature>
<evidence type="ECO:0000256" key="5">
    <source>
        <dbReference type="SAM" id="MobiDB-lite"/>
    </source>
</evidence>
<feature type="transmembrane region" description="Helical" evidence="6">
    <location>
        <begin position="148"/>
        <end position="170"/>
    </location>
</feature>
<reference evidence="7" key="1">
    <citation type="submission" date="2020-05" db="EMBL/GenBank/DDBJ databases">
        <title>Evolutionary and genomic comparisons of hybrid uninucleate and nonhybrid Rhizoctonia fungi.</title>
        <authorList>
            <person name="Li C."/>
            <person name="Chen X."/>
        </authorList>
    </citation>
    <scope>NUCLEOTIDE SEQUENCE</scope>
    <source>
        <strain evidence="7">AG-1 IA</strain>
    </source>
</reference>
<dbReference type="GeneID" id="67033406"/>
<feature type="transmembrane region" description="Helical" evidence="6">
    <location>
        <begin position="176"/>
        <end position="201"/>
    </location>
</feature>